<evidence type="ECO:0000259" key="4">
    <source>
        <dbReference type="Pfam" id="PF00534"/>
    </source>
</evidence>
<keyword evidence="2 5" id="KW-0328">Glycosyltransferase</keyword>
<dbReference type="AlphaFoldDB" id="A0A9X2FFK9"/>
<sequence length="378" mass="41670">MSIAKVAAVHSRRQLRPTSQSAIDKLTVMHAITPSRMAGAEMFLTRFLKHAEGGSIDHRLLLNRDSPAVGEFRAAGVDFEPAGIGGKVNLLAVSRLAASARKMGARLIASHLSTASWWCCWLERFGGLPTVGHVQGFTSAHWHRGQTHLVTCSNAVKDDLIEKGFEPNRITALQLPVEPADMVATRSRAEVRREFGVDEDTPVVGTFAHLSIKKGYRELIVAAERVLREMPNAQFWCFGDGMLREELTRGIAERGFADRFRLMGFRRDVPDMMRAVDVMALPSHREPYGLVYIEAALCDLPVIACRAGGAPEIVVDGETGLLVPPKSPPELAEAILELLGDRTRSQAMGRRGNESCRERFNWPKFVTDLSEVYESVAG</sequence>
<organism evidence="5 6">
    <name type="scientific">Aeoliella straminimaris</name>
    <dbReference type="NCBI Taxonomy" id="2954799"/>
    <lineage>
        <taxon>Bacteria</taxon>
        <taxon>Pseudomonadati</taxon>
        <taxon>Planctomycetota</taxon>
        <taxon>Planctomycetia</taxon>
        <taxon>Pirellulales</taxon>
        <taxon>Lacipirellulaceae</taxon>
        <taxon>Aeoliella</taxon>
    </lineage>
</organism>
<dbReference type="EMBL" id="JAMXLR010000020">
    <property type="protein sequence ID" value="MCO6043201.1"/>
    <property type="molecule type" value="Genomic_DNA"/>
</dbReference>
<dbReference type="Pfam" id="PF00534">
    <property type="entry name" value="Glycos_transf_1"/>
    <property type="match status" value="1"/>
</dbReference>
<proteinExistence type="inferred from homology"/>
<accession>A0A9X2FFK9</accession>
<dbReference type="GO" id="GO:0016757">
    <property type="term" value="F:glycosyltransferase activity"/>
    <property type="evidence" value="ECO:0007669"/>
    <property type="project" value="UniProtKB-KW"/>
</dbReference>
<dbReference type="PANTHER" id="PTHR12526">
    <property type="entry name" value="GLYCOSYLTRANSFERASE"/>
    <property type="match status" value="1"/>
</dbReference>
<evidence type="ECO:0000256" key="3">
    <source>
        <dbReference type="ARBA" id="ARBA00022679"/>
    </source>
</evidence>
<dbReference type="Gene3D" id="3.40.50.2000">
    <property type="entry name" value="Glycogen Phosphorylase B"/>
    <property type="match status" value="2"/>
</dbReference>
<gene>
    <name evidence="5" type="ORF">NG895_04725</name>
</gene>
<dbReference type="Proteomes" id="UP001155241">
    <property type="component" value="Unassembled WGS sequence"/>
</dbReference>
<comment type="similarity">
    <text evidence="1">Belongs to the glycosyltransferase group 1 family. Glycosyltransferase 4 subfamily.</text>
</comment>
<dbReference type="InterPro" id="IPR001296">
    <property type="entry name" value="Glyco_trans_1"/>
</dbReference>
<dbReference type="SUPFAM" id="SSF53756">
    <property type="entry name" value="UDP-Glycosyltransferase/glycogen phosphorylase"/>
    <property type="match status" value="1"/>
</dbReference>
<name>A0A9X2FFK9_9BACT</name>
<reference evidence="5" key="1">
    <citation type="submission" date="2022-06" db="EMBL/GenBank/DDBJ databases">
        <title>Aeoliella straminimaris, a novel planctomycete from sediments.</title>
        <authorList>
            <person name="Vitorino I.R."/>
            <person name="Lage O.M."/>
        </authorList>
    </citation>
    <scope>NUCLEOTIDE SEQUENCE</scope>
    <source>
        <strain evidence="5">ICT_H6.2</strain>
    </source>
</reference>
<keyword evidence="6" id="KW-1185">Reference proteome</keyword>
<evidence type="ECO:0000313" key="5">
    <source>
        <dbReference type="EMBL" id="MCO6043201.1"/>
    </source>
</evidence>
<dbReference type="EC" id="2.4.-.-" evidence="5"/>
<feature type="domain" description="Glycosyl transferase family 1" evidence="4">
    <location>
        <begin position="188"/>
        <end position="353"/>
    </location>
</feature>
<comment type="caution">
    <text evidence="5">The sequence shown here is derived from an EMBL/GenBank/DDBJ whole genome shotgun (WGS) entry which is preliminary data.</text>
</comment>
<protein>
    <submittedName>
        <fullName evidence="5">Glycosyltransferase</fullName>
        <ecNumber evidence="5">2.4.-.-</ecNumber>
    </submittedName>
</protein>
<keyword evidence="3 5" id="KW-0808">Transferase</keyword>
<evidence type="ECO:0000256" key="1">
    <source>
        <dbReference type="ARBA" id="ARBA00009481"/>
    </source>
</evidence>
<evidence type="ECO:0000313" key="6">
    <source>
        <dbReference type="Proteomes" id="UP001155241"/>
    </source>
</evidence>
<evidence type="ECO:0000256" key="2">
    <source>
        <dbReference type="ARBA" id="ARBA00022676"/>
    </source>
</evidence>
<dbReference type="PANTHER" id="PTHR12526:SF640">
    <property type="entry name" value="COLANIC ACID BIOSYNTHESIS GLYCOSYLTRANSFERASE WCAL-RELATED"/>
    <property type="match status" value="1"/>
</dbReference>
<dbReference type="RefSeq" id="WP_252851300.1">
    <property type="nucleotide sequence ID" value="NZ_JAMXLR010000020.1"/>
</dbReference>